<feature type="chain" id="PRO_5042955215" evidence="1">
    <location>
        <begin position="22"/>
        <end position="682"/>
    </location>
</feature>
<evidence type="ECO:0000313" key="4">
    <source>
        <dbReference type="Proteomes" id="UP001217776"/>
    </source>
</evidence>
<sequence>MKKILNALFLTIITLVTFSCSDVPAPYDINGGGNGEGPALTGDGTKENPYDIASAMAKQDNSEAWVMGYIVGNITDKDIKTESVFAPPFTNPANILIAADADETDYKKCIPVQLVGGTDVRTALNLKDNEGNLGKAVVIKGQLTKYFGVAGLKNPTAAVLDGKDIGDGGGTDPEPPTGTVLFEETFAASQGAFTINNVQLPEGSTFVWQWSAYNESGYMKASAFVNNQNKAAESWLISPSVDLTKSSDATLVFDHAYKFAADKTKDLTLWVTETGKDAWAQIAIPNYSDGASWTFVSSGNISLKDYVGKNIQFAFKYVSTTEAAGMWEVKNVKVVGDGDVPNPPVEGDKIFTETLGALVSATTAFADFQNWDNKDLTFSATGKVDIRAIAHRTEENKTEKDNKVNNIWFPANGDTEFSISKINAAGYKKFVLLYEAASNVFDAGTSIDLNVLKVAFNGTELTVPSKIVSKDNNDANVFYEMQVDINIAGTANSTLKFFAAGTDNTKGLRLYNIRLLGVEKGGTDPEPSTNLLVNPSFETWTETNPDNWGRTSVTNVTYEKSAIAKTGTNAVLLKGNGKNARFGSSDITLAAGTYTLSVFSKRISAAETELRMGYVPIKDDGTPNSSSYKYLDPADKLTDDWEQYTHEFTLDAETKVSIFFASSKSNVAERDFLIDDISLTKK</sequence>
<feature type="domain" description="Endonuclease YhcR N-terminal" evidence="2">
    <location>
        <begin position="50"/>
        <end position="160"/>
    </location>
</feature>
<feature type="signal peptide" evidence="1">
    <location>
        <begin position="1"/>
        <end position="21"/>
    </location>
</feature>
<dbReference type="Pfam" id="PF19886">
    <property type="entry name" value="DUF6359"/>
    <property type="match status" value="1"/>
</dbReference>
<comment type="caution">
    <text evidence="3">The sequence shown here is derived from an EMBL/GenBank/DDBJ whole genome shotgun (WGS) entry which is preliminary data.</text>
</comment>
<evidence type="ECO:0000313" key="3">
    <source>
        <dbReference type="EMBL" id="MDC2234657.1"/>
    </source>
</evidence>
<evidence type="ECO:0000256" key="1">
    <source>
        <dbReference type="SAM" id="SignalP"/>
    </source>
</evidence>
<dbReference type="AlphaFoldDB" id="A0AAP3SBZ5"/>
<dbReference type="Gene3D" id="2.60.120.260">
    <property type="entry name" value="Galactose-binding domain-like"/>
    <property type="match status" value="1"/>
</dbReference>
<proteinExistence type="predicted"/>
<dbReference type="RefSeq" id="WP_008767129.1">
    <property type="nucleotide sequence ID" value="NZ_BAABXH010000002.1"/>
</dbReference>
<dbReference type="EMBL" id="JAQNVG010000003">
    <property type="protein sequence ID" value="MDC2234657.1"/>
    <property type="molecule type" value="Genomic_DNA"/>
</dbReference>
<dbReference type="InterPro" id="IPR045939">
    <property type="entry name" value="YhcR_N"/>
</dbReference>
<name>A0AAP3SBZ5_BACT4</name>
<protein>
    <submittedName>
        <fullName evidence="3">DUF6359 domain-containing protein</fullName>
    </submittedName>
</protein>
<organism evidence="3 4">
    <name type="scientific">Bacteroides thetaiotaomicron</name>
    <dbReference type="NCBI Taxonomy" id="818"/>
    <lineage>
        <taxon>Bacteria</taxon>
        <taxon>Pseudomonadati</taxon>
        <taxon>Bacteroidota</taxon>
        <taxon>Bacteroidia</taxon>
        <taxon>Bacteroidales</taxon>
        <taxon>Bacteroidaceae</taxon>
        <taxon>Bacteroides</taxon>
    </lineage>
</organism>
<dbReference type="PROSITE" id="PS51257">
    <property type="entry name" value="PROKAR_LIPOPROTEIN"/>
    <property type="match status" value="1"/>
</dbReference>
<dbReference type="KEGG" id="btho:Btheta7330_04724"/>
<reference evidence="3" key="1">
    <citation type="submission" date="2022-10" db="EMBL/GenBank/DDBJ databases">
        <title>Human gut microbiome strain richness.</title>
        <authorList>
            <person name="Chen-Liaw A."/>
        </authorList>
    </citation>
    <scope>NUCLEOTIDE SEQUENCE</scope>
    <source>
        <strain evidence="3">1001283st1_A3_1001283B150304_161114</strain>
    </source>
</reference>
<dbReference type="Proteomes" id="UP001217776">
    <property type="component" value="Unassembled WGS sequence"/>
</dbReference>
<dbReference type="NCBIfam" id="NF038128">
    <property type="entry name" value="choice_anch_J"/>
    <property type="match status" value="1"/>
</dbReference>
<dbReference type="SUPFAM" id="SSF49785">
    <property type="entry name" value="Galactose-binding domain-like"/>
    <property type="match status" value="1"/>
</dbReference>
<keyword evidence="1" id="KW-0732">Signal</keyword>
<dbReference type="InterPro" id="IPR008979">
    <property type="entry name" value="Galactose-bd-like_sf"/>
</dbReference>
<accession>A0AAP3SBZ5</accession>
<evidence type="ECO:0000259" key="2">
    <source>
        <dbReference type="Pfam" id="PF19886"/>
    </source>
</evidence>
<gene>
    <name evidence="3" type="ORF">PO127_02695</name>
</gene>